<gene>
    <name evidence="1" type="ORF">DPMN_085567</name>
</gene>
<sequence>MVIVKFCGNEGQGDETGLRRLLQAVIDHVPKEKDQSVWKSAEIEMYDWNYRRFVITSGKGECKFFVNYDKNGSPNVMRESRGTTFFQLVSTTFFQLVGFFARRKGDEKLKTLGYDIKNID</sequence>
<reference evidence="1" key="1">
    <citation type="journal article" date="2019" name="bioRxiv">
        <title>The Genome of the Zebra Mussel, Dreissena polymorpha: A Resource for Invasive Species Research.</title>
        <authorList>
            <person name="McCartney M.A."/>
            <person name="Auch B."/>
            <person name="Kono T."/>
            <person name="Mallez S."/>
            <person name="Zhang Y."/>
            <person name="Obille A."/>
            <person name="Becker A."/>
            <person name="Abrahante J.E."/>
            <person name="Garbe J."/>
            <person name="Badalamenti J.P."/>
            <person name="Herman A."/>
            <person name="Mangelson H."/>
            <person name="Liachko I."/>
            <person name="Sullivan S."/>
            <person name="Sone E.D."/>
            <person name="Koren S."/>
            <person name="Silverstein K.A.T."/>
            <person name="Beckman K.B."/>
            <person name="Gohl D.M."/>
        </authorList>
    </citation>
    <scope>NUCLEOTIDE SEQUENCE</scope>
    <source>
        <strain evidence="1">Duluth1</strain>
        <tissue evidence="1">Whole animal</tissue>
    </source>
</reference>
<evidence type="ECO:0000313" key="2">
    <source>
        <dbReference type="Proteomes" id="UP000828390"/>
    </source>
</evidence>
<dbReference type="Proteomes" id="UP000828390">
    <property type="component" value="Unassembled WGS sequence"/>
</dbReference>
<comment type="caution">
    <text evidence="1">The sequence shown here is derived from an EMBL/GenBank/DDBJ whole genome shotgun (WGS) entry which is preliminary data.</text>
</comment>
<dbReference type="AlphaFoldDB" id="A0A9D3YDZ5"/>
<dbReference type="EMBL" id="JAIWYP010000016">
    <property type="protein sequence ID" value="KAH3698052.1"/>
    <property type="molecule type" value="Genomic_DNA"/>
</dbReference>
<proteinExistence type="predicted"/>
<reference evidence="1" key="2">
    <citation type="submission" date="2020-11" db="EMBL/GenBank/DDBJ databases">
        <authorList>
            <person name="McCartney M.A."/>
            <person name="Auch B."/>
            <person name="Kono T."/>
            <person name="Mallez S."/>
            <person name="Becker A."/>
            <person name="Gohl D.M."/>
            <person name="Silverstein K.A.T."/>
            <person name="Koren S."/>
            <person name="Bechman K.B."/>
            <person name="Herman A."/>
            <person name="Abrahante J.E."/>
            <person name="Garbe J."/>
        </authorList>
    </citation>
    <scope>NUCLEOTIDE SEQUENCE</scope>
    <source>
        <strain evidence="1">Duluth1</strain>
        <tissue evidence="1">Whole animal</tissue>
    </source>
</reference>
<accession>A0A9D3YDZ5</accession>
<evidence type="ECO:0000313" key="1">
    <source>
        <dbReference type="EMBL" id="KAH3698052.1"/>
    </source>
</evidence>
<protein>
    <submittedName>
        <fullName evidence="1">Uncharacterized protein</fullName>
    </submittedName>
</protein>
<organism evidence="1 2">
    <name type="scientific">Dreissena polymorpha</name>
    <name type="common">Zebra mussel</name>
    <name type="synonym">Mytilus polymorpha</name>
    <dbReference type="NCBI Taxonomy" id="45954"/>
    <lineage>
        <taxon>Eukaryota</taxon>
        <taxon>Metazoa</taxon>
        <taxon>Spiralia</taxon>
        <taxon>Lophotrochozoa</taxon>
        <taxon>Mollusca</taxon>
        <taxon>Bivalvia</taxon>
        <taxon>Autobranchia</taxon>
        <taxon>Heteroconchia</taxon>
        <taxon>Euheterodonta</taxon>
        <taxon>Imparidentia</taxon>
        <taxon>Neoheterodontei</taxon>
        <taxon>Myida</taxon>
        <taxon>Dreissenoidea</taxon>
        <taxon>Dreissenidae</taxon>
        <taxon>Dreissena</taxon>
    </lineage>
</organism>
<name>A0A9D3YDZ5_DREPO</name>
<keyword evidence="2" id="KW-1185">Reference proteome</keyword>